<comment type="pathway">
    <text evidence="2">Metabolic intermediate biosynthesis; chorismate biosynthesis; chorismate from D-erythrose 4-phosphate and phosphoenolpyruvate: step 3/7.</text>
</comment>
<dbReference type="Proteomes" id="UP000651010">
    <property type="component" value="Unassembled WGS sequence"/>
</dbReference>
<evidence type="ECO:0000256" key="2">
    <source>
        <dbReference type="ARBA" id="ARBA00004902"/>
    </source>
</evidence>
<gene>
    <name evidence="7" type="ORF">IGX34_05620</name>
</gene>
<keyword evidence="6" id="KW-0456">Lyase</keyword>
<organism evidence="7 8">
    <name type="scientific">Dyella acidiphila</name>
    <dbReference type="NCBI Taxonomy" id="2775866"/>
    <lineage>
        <taxon>Bacteria</taxon>
        <taxon>Pseudomonadati</taxon>
        <taxon>Pseudomonadota</taxon>
        <taxon>Gammaproteobacteria</taxon>
        <taxon>Lysobacterales</taxon>
        <taxon>Rhodanobacteraceae</taxon>
        <taxon>Dyella</taxon>
    </lineage>
</organism>
<reference evidence="7 8" key="1">
    <citation type="submission" date="2020-09" db="EMBL/GenBank/DDBJ databases">
        <title>Dyella sp. 7MK23 isolated from forest soil.</title>
        <authorList>
            <person name="Fu J."/>
        </authorList>
    </citation>
    <scope>NUCLEOTIDE SEQUENCE [LARGE SCALE GENOMIC DNA]</scope>
    <source>
        <strain evidence="7 8">7MK23</strain>
    </source>
</reference>
<evidence type="ECO:0000256" key="3">
    <source>
        <dbReference type="ARBA" id="ARBA00011037"/>
    </source>
</evidence>
<dbReference type="InterPro" id="IPR036441">
    <property type="entry name" value="DHquinase_II_sf"/>
</dbReference>
<dbReference type="EMBL" id="JACZZA010000002">
    <property type="protein sequence ID" value="MBE1159855.1"/>
    <property type="molecule type" value="Genomic_DNA"/>
</dbReference>
<dbReference type="RefSeq" id="WP_192554708.1">
    <property type="nucleotide sequence ID" value="NZ_JACZZA010000002.1"/>
</dbReference>
<sequence>MTIMIIQGPHATSRSLSKELLGHLKQLALSAGRTVEVCTCNGLRDFVARIRTARPQTTEFMLLAPGELAGQVQTQPESGLGAALDALAMPYIEVQDDCDNTLEAAEHACRGPLATVVINGDTVASYKIALGIALNRLKVAL</sequence>
<name>A0ABR9G740_9GAMM</name>
<evidence type="ECO:0000313" key="8">
    <source>
        <dbReference type="Proteomes" id="UP000651010"/>
    </source>
</evidence>
<evidence type="ECO:0000256" key="5">
    <source>
        <dbReference type="ARBA" id="ARBA00012060"/>
    </source>
</evidence>
<evidence type="ECO:0000313" key="7">
    <source>
        <dbReference type="EMBL" id="MBE1159855.1"/>
    </source>
</evidence>
<evidence type="ECO:0000256" key="4">
    <source>
        <dbReference type="ARBA" id="ARBA00011193"/>
    </source>
</evidence>
<dbReference type="EC" id="4.2.1.10" evidence="5"/>
<evidence type="ECO:0000256" key="6">
    <source>
        <dbReference type="ARBA" id="ARBA00023239"/>
    </source>
</evidence>
<protein>
    <recommendedName>
        <fullName evidence="5">3-dehydroquinate dehydratase</fullName>
        <ecNumber evidence="5">4.2.1.10</ecNumber>
    </recommendedName>
</protein>
<accession>A0ABR9G740</accession>
<proteinExistence type="inferred from homology"/>
<comment type="caution">
    <text evidence="7">The sequence shown here is derived from an EMBL/GenBank/DDBJ whole genome shotgun (WGS) entry which is preliminary data.</text>
</comment>
<evidence type="ECO:0000256" key="1">
    <source>
        <dbReference type="ARBA" id="ARBA00001864"/>
    </source>
</evidence>
<comment type="similarity">
    <text evidence="3">Belongs to the type-II 3-dehydroquinase family.</text>
</comment>
<dbReference type="SUPFAM" id="SSF52304">
    <property type="entry name" value="Type II 3-dehydroquinate dehydratase"/>
    <property type="match status" value="1"/>
</dbReference>
<comment type="subunit">
    <text evidence="4">Homododecamer.</text>
</comment>
<dbReference type="Gene3D" id="3.40.50.9100">
    <property type="entry name" value="Dehydroquinase, class II"/>
    <property type="match status" value="1"/>
</dbReference>
<keyword evidence="8" id="KW-1185">Reference proteome</keyword>
<comment type="catalytic activity">
    <reaction evidence="1">
        <text>3-dehydroquinate = 3-dehydroshikimate + H2O</text>
        <dbReference type="Rhea" id="RHEA:21096"/>
        <dbReference type="ChEBI" id="CHEBI:15377"/>
        <dbReference type="ChEBI" id="CHEBI:16630"/>
        <dbReference type="ChEBI" id="CHEBI:32364"/>
        <dbReference type="EC" id="4.2.1.10"/>
    </reaction>
</comment>